<evidence type="ECO:0000313" key="6">
    <source>
        <dbReference type="Proteomes" id="UP000494203"/>
    </source>
</evidence>
<dbReference type="AlphaFoldDB" id="A0A6S7EM83"/>
<keyword evidence="1" id="KW-0805">Transcription regulation</keyword>
<dbReference type="InterPro" id="IPR000843">
    <property type="entry name" value="HTH_LacI"/>
</dbReference>
<dbReference type="Proteomes" id="UP000494203">
    <property type="component" value="Unassembled WGS sequence"/>
</dbReference>
<evidence type="ECO:0000313" key="5">
    <source>
        <dbReference type="EMBL" id="CAB3914304.1"/>
    </source>
</evidence>
<organism evidence="5 6">
    <name type="scientific">Achromobacter pulmonis</name>
    <dbReference type="NCBI Taxonomy" id="1389932"/>
    <lineage>
        <taxon>Bacteria</taxon>
        <taxon>Pseudomonadati</taxon>
        <taxon>Pseudomonadota</taxon>
        <taxon>Betaproteobacteria</taxon>
        <taxon>Burkholderiales</taxon>
        <taxon>Alcaligenaceae</taxon>
        <taxon>Achromobacter</taxon>
    </lineage>
</organism>
<dbReference type="SUPFAM" id="SSF47413">
    <property type="entry name" value="lambda repressor-like DNA-binding domains"/>
    <property type="match status" value="1"/>
</dbReference>
<accession>A0A6S7EM83</accession>
<dbReference type="GO" id="GO:0003700">
    <property type="term" value="F:DNA-binding transcription factor activity"/>
    <property type="evidence" value="ECO:0007669"/>
    <property type="project" value="TreeGrafter"/>
</dbReference>
<dbReference type="Pfam" id="PF13377">
    <property type="entry name" value="Peripla_BP_3"/>
    <property type="match status" value="1"/>
</dbReference>
<feature type="domain" description="HTH lacI-type" evidence="4">
    <location>
        <begin position="10"/>
        <end position="64"/>
    </location>
</feature>
<dbReference type="Gene3D" id="3.40.50.2300">
    <property type="match status" value="2"/>
</dbReference>
<keyword evidence="3" id="KW-0804">Transcription</keyword>
<dbReference type="CDD" id="cd01392">
    <property type="entry name" value="HTH_LacI"/>
    <property type="match status" value="1"/>
</dbReference>
<dbReference type="GO" id="GO:0000976">
    <property type="term" value="F:transcription cis-regulatory region binding"/>
    <property type="evidence" value="ECO:0007669"/>
    <property type="project" value="TreeGrafter"/>
</dbReference>
<dbReference type="PRINTS" id="PR00036">
    <property type="entry name" value="HTHLACI"/>
</dbReference>
<dbReference type="Gene3D" id="1.10.260.40">
    <property type="entry name" value="lambda repressor-like DNA-binding domains"/>
    <property type="match status" value="1"/>
</dbReference>
<dbReference type="Pfam" id="PF00356">
    <property type="entry name" value="LacI"/>
    <property type="match status" value="1"/>
</dbReference>
<protein>
    <submittedName>
        <fullName evidence="5">Catabolite control protein A</fullName>
    </submittedName>
</protein>
<sequence>MATGKEKGSVTVDDVAAEAGVSIKTVSRVLNNEPNTSEKTRAKVMAAIALLKYQPNPSARRLASKRSDLIMLVYDNPSDNYLINIQQGALDACKRYFYSLLLHPCDYRAPDLAAQIEQSVRQHACAGLVLTPPLSDVRTLIDALDQGDVPFVRLAPSSPSARGLEVSTDDRSAARDMTRYLLGLGHRRIGFVAGHPDHGAVGGRLQGYRDALAEQGVAYDAGLVEQGLHSFDSGVHCGERLLDRADRPSAIFAANDDMAAGVLYAAHARGIKVPRELSVAGYDDTPLSRQTWPKLTTLRQPIRDMAYAAVEQLASREPRGRVRTLGYEIVVRDSTRAPPA</sequence>
<evidence type="ECO:0000256" key="2">
    <source>
        <dbReference type="ARBA" id="ARBA00023125"/>
    </source>
</evidence>
<reference evidence="5 6" key="1">
    <citation type="submission" date="2020-04" db="EMBL/GenBank/DDBJ databases">
        <authorList>
            <person name="De Canck E."/>
        </authorList>
    </citation>
    <scope>NUCLEOTIDE SEQUENCE [LARGE SCALE GENOMIC DNA]</scope>
    <source>
        <strain evidence="5 6">LMG 26788</strain>
    </source>
</reference>
<dbReference type="PROSITE" id="PS50932">
    <property type="entry name" value="HTH_LACI_2"/>
    <property type="match status" value="1"/>
</dbReference>
<evidence type="ECO:0000256" key="1">
    <source>
        <dbReference type="ARBA" id="ARBA00023015"/>
    </source>
</evidence>
<keyword evidence="2" id="KW-0238">DNA-binding</keyword>
<dbReference type="RefSeq" id="WP_175141859.1">
    <property type="nucleotide sequence ID" value="NZ_CADIKZ010000019.1"/>
</dbReference>
<dbReference type="SMART" id="SM00354">
    <property type="entry name" value="HTH_LACI"/>
    <property type="match status" value="1"/>
</dbReference>
<dbReference type="EMBL" id="CADIKZ010000019">
    <property type="protein sequence ID" value="CAB3914304.1"/>
    <property type="molecule type" value="Genomic_DNA"/>
</dbReference>
<dbReference type="InterPro" id="IPR028082">
    <property type="entry name" value="Peripla_BP_I"/>
</dbReference>
<dbReference type="InterPro" id="IPR046335">
    <property type="entry name" value="LacI/GalR-like_sensor"/>
</dbReference>
<dbReference type="InterPro" id="IPR010982">
    <property type="entry name" value="Lambda_DNA-bd_dom_sf"/>
</dbReference>
<evidence type="ECO:0000259" key="4">
    <source>
        <dbReference type="PROSITE" id="PS50932"/>
    </source>
</evidence>
<name>A0A6S7EM83_9BURK</name>
<dbReference type="SUPFAM" id="SSF53822">
    <property type="entry name" value="Periplasmic binding protein-like I"/>
    <property type="match status" value="1"/>
</dbReference>
<keyword evidence="6" id="KW-1185">Reference proteome</keyword>
<dbReference type="CDD" id="cd01545">
    <property type="entry name" value="PBP1_SalR"/>
    <property type="match status" value="1"/>
</dbReference>
<proteinExistence type="predicted"/>
<dbReference type="PANTHER" id="PTHR30146:SF153">
    <property type="entry name" value="LACTOSE OPERON REPRESSOR"/>
    <property type="match status" value="1"/>
</dbReference>
<dbReference type="PROSITE" id="PS00356">
    <property type="entry name" value="HTH_LACI_1"/>
    <property type="match status" value="1"/>
</dbReference>
<gene>
    <name evidence="5" type="primary">ccpA</name>
    <name evidence="5" type="ORF">LMG26788_04967</name>
</gene>
<evidence type="ECO:0000256" key="3">
    <source>
        <dbReference type="ARBA" id="ARBA00023163"/>
    </source>
</evidence>
<dbReference type="PANTHER" id="PTHR30146">
    <property type="entry name" value="LACI-RELATED TRANSCRIPTIONAL REPRESSOR"/>
    <property type="match status" value="1"/>
</dbReference>